<dbReference type="CDD" id="cd00092">
    <property type="entry name" value="HTH_CRP"/>
    <property type="match status" value="1"/>
</dbReference>
<dbReference type="HOGENOM" id="CLU_090237_0_0_2"/>
<dbReference type="InterPro" id="IPR036388">
    <property type="entry name" value="WH-like_DNA-bd_sf"/>
</dbReference>
<organism evidence="2 3">
    <name type="scientific">Methanoregula formicica (strain DSM 22288 / NBRC 105244 / SMSP)</name>
    <dbReference type="NCBI Taxonomy" id="593750"/>
    <lineage>
        <taxon>Archaea</taxon>
        <taxon>Methanobacteriati</taxon>
        <taxon>Methanobacteriota</taxon>
        <taxon>Stenosarchaea group</taxon>
        <taxon>Methanomicrobia</taxon>
        <taxon>Methanomicrobiales</taxon>
        <taxon>Methanoregulaceae</taxon>
        <taxon>Methanoregula</taxon>
    </lineage>
</organism>
<dbReference type="Gene3D" id="1.10.10.10">
    <property type="entry name" value="Winged helix-like DNA-binding domain superfamily/Winged helix DNA-binding domain"/>
    <property type="match status" value="1"/>
</dbReference>
<dbReference type="InterPro" id="IPR036390">
    <property type="entry name" value="WH_DNA-bd_sf"/>
</dbReference>
<dbReference type="SMART" id="SM00419">
    <property type="entry name" value="HTH_CRP"/>
    <property type="match status" value="1"/>
</dbReference>
<reference evidence="2 3" key="2">
    <citation type="journal article" date="2014" name="Genome Announc.">
        <title>Complete Genome Sequence of Methanoregula formicica SMSPT, a Mesophilic Hydrogenotrophic Methanogen Isolated from a Methanogenic Upflow Anaerobic Sludge Blanket Reactor.</title>
        <authorList>
            <person name="Yamamoto K."/>
            <person name="Tamaki H."/>
            <person name="Cadillo-Quiroz H."/>
            <person name="Imachi H."/>
            <person name="Kyrpides N."/>
            <person name="Woyke T."/>
            <person name="Goodwin L."/>
            <person name="Zinder S.H."/>
            <person name="Kamagata Y."/>
            <person name="Liu W.T."/>
        </authorList>
    </citation>
    <scope>NUCLEOTIDE SEQUENCE [LARGE SCALE GENOMIC DNA]</scope>
    <source>
        <strain evidence="3">DSM 22288 / NBRC 105244 / SMSP</strain>
    </source>
</reference>
<dbReference type="InterPro" id="IPR012015">
    <property type="entry name" value="UCP_HTH_arc"/>
</dbReference>
<keyword evidence="3" id="KW-1185">Reference proteome</keyword>
<dbReference type="PANTHER" id="PTHR43704:SF2">
    <property type="entry name" value="HTH CRP-TYPE DOMAIN-CONTAINING PROTEIN"/>
    <property type="match status" value="1"/>
</dbReference>
<reference evidence="3" key="1">
    <citation type="submission" date="2011-12" db="EMBL/GenBank/DDBJ databases">
        <title>Complete sequence of Methanoregula formicicum SMSP.</title>
        <authorList>
            <person name="Lucas S."/>
            <person name="Han J."/>
            <person name="Lapidus A."/>
            <person name="Cheng J.-F."/>
            <person name="Goodwin L."/>
            <person name="Pitluck S."/>
            <person name="Peters L."/>
            <person name="Ovchinnikova G."/>
            <person name="Teshima H."/>
            <person name="Detter J.C."/>
            <person name="Han C."/>
            <person name="Tapia R."/>
            <person name="Land M."/>
            <person name="Hauser L."/>
            <person name="Kyrpides N."/>
            <person name="Ivanova N."/>
            <person name="Pagani I."/>
            <person name="Imachi H."/>
            <person name="Tamaki H."/>
            <person name="Sekiguchi Y."/>
            <person name="Kamagata Y."/>
            <person name="Cadillo-Quiroz H."/>
            <person name="Zinder S."/>
            <person name="Liu W.-T."/>
            <person name="Woyke T."/>
        </authorList>
    </citation>
    <scope>NUCLEOTIDE SEQUENCE [LARGE SCALE GENOMIC DNA]</scope>
    <source>
        <strain evidence="3">DSM 22288 / NBRC 105244 / SMSP</strain>
    </source>
</reference>
<dbReference type="InterPro" id="IPR057161">
    <property type="entry name" value="DUF7839"/>
</dbReference>
<dbReference type="InterPro" id="IPR012318">
    <property type="entry name" value="HTH_CRP"/>
</dbReference>
<gene>
    <name evidence="2" type="ordered locus">Metfor_0912</name>
</gene>
<dbReference type="RefSeq" id="WP_015284931.1">
    <property type="nucleotide sequence ID" value="NC_019943.1"/>
</dbReference>
<dbReference type="OrthoDB" id="56502at2157"/>
<dbReference type="GO" id="GO:0006355">
    <property type="term" value="P:regulation of DNA-templated transcription"/>
    <property type="evidence" value="ECO:0007669"/>
    <property type="project" value="InterPro"/>
</dbReference>
<sequence>MTPDTRDLPMSILRSKRDVSRFQILVEITEHQPGIRQQEIATKLGVTPQAVSEYIRELADEGMVSANRRGNYEVTKAGIEWILENAEVLESYARHIRQDLIQQVAFWTAIAAEDLRAGEDAGVFMKDGFLYAGKQQSAARGTVVADAKRGTDVGIARLNGIIDHHEGTIHVCKVPRIQQGGSRRVQKDQLKEIIATTAMVAAVGVEARAALKSVGRDPDLFFGAREGVIEAAFHGIDCAIVIVDEEFADFVKRLEGRELVYVIHDLIAP</sequence>
<dbReference type="eggNOG" id="arCOG04399">
    <property type="taxonomic scope" value="Archaea"/>
</dbReference>
<name>L0HB36_METFS</name>
<feature type="domain" description="HTH crp-type" evidence="1">
    <location>
        <begin position="27"/>
        <end position="76"/>
    </location>
</feature>
<accession>L0HB36</accession>
<dbReference type="Proteomes" id="UP000010824">
    <property type="component" value="Chromosome"/>
</dbReference>
<evidence type="ECO:0000259" key="1">
    <source>
        <dbReference type="SMART" id="SM00419"/>
    </source>
</evidence>
<evidence type="ECO:0000313" key="2">
    <source>
        <dbReference type="EMBL" id="AGB01967.1"/>
    </source>
</evidence>
<dbReference type="InParanoid" id="L0HB36"/>
<protein>
    <submittedName>
        <fullName evidence="2">Putative transcriptional regulator</fullName>
    </submittedName>
</protein>
<dbReference type="GeneID" id="14310225"/>
<proteinExistence type="predicted"/>
<dbReference type="Pfam" id="PF13412">
    <property type="entry name" value="HTH_24"/>
    <property type="match status" value="1"/>
</dbReference>
<dbReference type="EMBL" id="CP003167">
    <property type="protein sequence ID" value="AGB01967.1"/>
    <property type="molecule type" value="Genomic_DNA"/>
</dbReference>
<dbReference type="STRING" id="593750.Metfor_0912"/>
<dbReference type="KEGG" id="mfo:Metfor_0912"/>
<dbReference type="GO" id="GO:0003677">
    <property type="term" value="F:DNA binding"/>
    <property type="evidence" value="ECO:0007669"/>
    <property type="project" value="InterPro"/>
</dbReference>
<evidence type="ECO:0000313" key="3">
    <source>
        <dbReference type="Proteomes" id="UP000010824"/>
    </source>
</evidence>
<dbReference type="SUPFAM" id="SSF46785">
    <property type="entry name" value="Winged helix' DNA-binding domain"/>
    <property type="match status" value="1"/>
</dbReference>
<dbReference type="PIRSF" id="PIRSF004955">
    <property type="entry name" value="HTH_arch"/>
    <property type="match status" value="1"/>
</dbReference>
<dbReference type="PANTHER" id="PTHR43704">
    <property type="entry name" value="BSR5907 PROTEIN"/>
    <property type="match status" value="1"/>
</dbReference>
<dbReference type="AlphaFoldDB" id="L0HB36"/>
<dbReference type="Pfam" id="PF25211">
    <property type="entry name" value="DUF7839"/>
    <property type="match status" value="1"/>
</dbReference>